<gene>
    <name evidence="1" type="ORF">AVEN_57938_1</name>
</gene>
<comment type="caution">
    <text evidence="1">The sequence shown here is derived from an EMBL/GenBank/DDBJ whole genome shotgun (WGS) entry which is preliminary data.</text>
</comment>
<evidence type="ECO:0000313" key="1">
    <source>
        <dbReference type="EMBL" id="GBN36799.1"/>
    </source>
</evidence>
<organism evidence="1 2">
    <name type="scientific">Araneus ventricosus</name>
    <name type="common">Orbweaver spider</name>
    <name type="synonym">Epeira ventricosa</name>
    <dbReference type="NCBI Taxonomy" id="182803"/>
    <lineage>
        <taxon>Eukaryota</taxon>
        <taxon>Metazoa</taxon>
        <taxon>Ecdysozoa</taxon>
        <taxon>Arthropoda</taxon>
        <taxon>Chelicerata</taxon>
        <taxon>Arachnida</taxon>
        <taxon>Araneae</taxon>
        <taxon>Araneomorphae</taxon>
        <taxon>Entelegynae</taxon>
        <taxon>Araneoidea</taxon>
        <taxon>Araneidae</taxon>
        <taxon>Araneus</taxon>
    </lineage>
</organism>
<evidence type="ECO:0000313" key="2">
    <source>
        <dbReference type="Proteomes" id="UP000499080"/>
    </source>
</evidence>
<dbReference type="EMBL" id="BGPR01008904">
    <property type="protein sequence ID" value="GBN36799.1"/>
    <property type="molecule type" value="Genomic_DNA"/>
</dbReference>
<accession>A0A4Y2NDU5</accession>
<keyword evidence="2" id="KW-1185">Reference proteome</keyword>
<dbReference type="Proteomes" id="UP000499080">
    <property type="component" value="Unassembled WGS sequence"/>
</dbReference>
<name>A0A4Y2NDU5_ARAVE</name>
<proteinExistence type="predicted"/>
<protein>
    <submittedName>
        <fullName evidence="1">Uncharacterized protein</fullName>
    </submittedName>
</protein>
<reference evidence="1 2" key="1">
    <citation type="journal article" date="2019" name="Sci. Rep.">
        <title>Orb-weaving spider Araneus ventricosus genome elucidates the spidroin gene catalogue.</title>
        <authorList>
            <person name="Kono N."/>
            <person name="Nakamura H."/>
            <person name="Ohtoshi R."/>
            <person name="Moran D.A.P."/>
            <person name="Shinohara A."/>
            <person name="Yoshida Y."/>
            <person name="Fujiwara M."/>
            <person name="Mori M."/>
            <person name="Tomita M."/>
            <person name="Arakawa K."/>
        </authorList>
    </citation>
    <scope>NUCLEOTIDE SEQUENCE [LARGE SCALE GENOMIC DNA]</scope>
</reference>
<sequence length="186" mass="22446">MNGLPQHPFLVAPIEAINSREYKFASGVVTYVMNKRFQDYTHPLPSSSSDFFTHDIRMVLGGYYRRHKEEHITSYNEWFAVFEKSRANYNRFMLRVKNAYWVLPYRHHLLLQFLTEISVYALCMYGDGYLEAPEIAMLIIFDCLWPSRFFWFVDTIPFNQHWKHLEQYCKNTGRHNRENQLWRANT</sequence>
<dbReference type="AlphaFoldDB" id="A0A4Y2NDU5"/>